<keyword evidence="3" id="KW-1185">Reference proteome</keyword>
<dbReference type="Proteomes" id="UP001163336">
    <property type="component" value="Chromosome"/>
</dbReference>
<dbReference type="EMBL" id="AP026966">
    <property type="protein sequence ID" value="BDT58157.1"/>
    <property type="molecule type" value="Genomic_DNA"/>
</dbReference>
<keyword evidence="1" id="KW-0472">Membrane</keyword>
<evidence type="ECO:0000256" key="1">
    <source>
        <dbReference type="SAM" id="Phobius"/>
    </source>
</evidence>
<sequence length="119" mass="13801">MSKDVEREVLKMYDGSRPNEDDLFETSYVNHIAWSVAVLCTGIAIWLAIALVNAENQRYALMSNKCPDPLFKGGIDKACLVTVRSRDHWWEHLWYGMTHVSGQYDEHVSRYPSRRAPER</sequence>
<protein>
    <submittedName>
        <fullName evidence="2">Uncharacterized protein</fullName>
    </submittedName>
</protein>
<accession>A0ABM8C4N5</accession>
<evidence type="ECO:0000313" key="3">
    <source>
        <dbReference type="Proteomes" id="UP001163336"/>
    </source>
</evidence>
<dbReference type="RefSeq" id="WP_281913505.1">
    <property type="nucleotide sequence ID" value="NZ_AP026966.1"/>
</dbReference>
<gene>
    <name evidence="2" type="ORF">MasN3_16510</name>
</gene>
<keyword evidence="1" id="KW-1133">Transmembrane helix</keyword>
<evidence type="ECO:0000313" key="2">
    <source>
        <dbReference type="EMBL" id="BDT58157.1"/>
    </source>
</evidence>
<proteinExistence type="predicted"/>
<keyword evidence="1" id="KW-0812">Transmembrane</keyword>
<feature type="transmembrane region" description="Helical" evidence="1">
    <location>
        <begin position="32"/>
        <end position="52"/>
    </location>
</feature>
<name>A0ABM8C4N5_9BURK</name>
<organism evidence="2 3">
    <name type="scientific">Massilia varians</name>
    <dbReference type="NCBI Taxonomy" id="457921"/>
    <lineage>
        <taxon>Bacteria</taxon>
        <taxon>Pseudomonadati</taxon>
        <taxon>Pseudomonadota</taxon>
        <taxon>Betaproteobacteria</taxon>
        <taxon>Burkholderiales</taxon>
        <taxon>Oxalobacteraceae</taxon>
        <taxon>Telluria group</taxon>
        <taxon>Massilia</taxon>
    </lineage>
</organism>
<reference evidence="2" key="1">
    <citation type="submission" date="2022-11" db="EMBL/GenBank/DDBJ databases">
        <title>Isolation and characterization of PLA-degrading bacterium Massilia sp. from Antarctic soil.</title>
        <authorList>
            <person name="Sato K."/>
            <person name="Gomez-Fuentes C."/>
            <person name="Ahmad S.A."/>
            <person name="Zulkharnain A."/>
        </authorList>
    </citation>
    <scope>NUCLEOTIDE SEQUENCE</scope>
    <source>
        <strain evidence="2">N-3</strain>
    </source>
</reference>